<evidence type="ECO:0000313" key="2">
    <source>
        <dbReference type="EMBL" id="KAK0720432.1"/>
    </source>
</evidence>
<evidence type="ECO:0000256" key="1">
    <source>
        <dbReference type="SAM" id="SignalP"/>
    </source>
</evidence>
<dbReference type="Proteomes" id="UP001172102">
    <property type="component" value="Unassembled WGS sequence"/>
</dbReference>
<dbReference type="EMBL" id="JAUKUA010000003">
    <property type="protein sequence ID" value="KAK0720432.1"/>
    <property type="molecule type" value="Genomic_DNA"/>
</dbReference>
<keyword evidence="3" id="KW-1185">Reference proteome</keyword>
<reference evidence="2" key="1">
    <citation type="submission" date="2023-06" db="EMBL/GenBank/DDBJ databases">
        <title>Genome-scale phylogeny and comparative genomics of the fungal order Sordariales.</title>
        <authorList>
            <consortium name="Lawrence Berkeley National Laboratory"/>
            <person name="Hensen N."/>
            <person name="Bonometti L."/>
            <person name="Westerberg I."/>
            <person name="Brannstrom I.O."/>
            <person name="Guillou S."/>
            <person name="Cros-Aarteil S."/>
            <person name="Calhoun S."/>
            <person name="Haridas S."/>
            <person name="Kuo A."/>
            <person name="Mondo S."/>
            <person name="Pangilinan J."/>
            <person name="Riley R."/>
            <person name="Labutti K."/>
            <person name="Andreopoulos B."/>
            <person name="Lipzen A."/>
            <person name="Chen C."/>
            <person name="Yanf M."/>
            <person name="Daum C."/>
            <person name="Ng V."/>
            <person name="Clum A."/>
            <person name="Steindorff A."/>
            <person name="Ohm R."/>
            <person name="Martin F."/>
            <person name="Silar P."/>
            <person name="Natvig D."/>
            <person name="Lalanne C."/>
            <person name="Gautier V."/>
            <person name="Ament-Velasquez S.L."/>
            <person name="Kruys A."/>
            <person name="Hutchinson M.I."/>
            <person name="Powell A.J."/>
            <person name="Barry K."/>
            <person name="Miller A.N."/>
            <person name="Grigoriev I.V."/>
            <person name="Debuchy R."/>
            <person name="Gladieux P."/>
            <person name="Thoren M.H."/>
            <person name="Johannesson H."/>
        </authorList>
    </citation>
    <scope>NUCLEOTIDE SEQUENCE</scope>
    <source>
        <strain evidence="2">SMH4607-1</strain>
    </source>
</reference>
<feature type="chain" id="PRO_5041243263" description="Secreted protein" evidence="1">
    <location>
        <begin position="30"/>
        <end position="161"/>
    </location>
</feature>
<comment type="caution">
    <text evidence="2">The sequence shown here is derived from an EMBL/GenBank/DDBJ whole genome shotgun (WGS) entry which is preliminary data.</text>
</comment>
<evidence type="ECO:0008006" key="4">
    <source>
        <dbReference type="Google" id="ProtNLM"/>
    </source>
</evidence>
<sequence>MSLHSECFLRLAITKLTLCLWHTVAGARGLKIPGACLPLLRLHFGRAWRLVGTIERGASLGSTQLPGCWLIGLAARSPELRTQAKTILARDTALCLREYVHALFLSSICYRLHRYSFVRRQSPLLPPRPRDMMGPLHQMALFVLLSFDIFPLPPTLLCLPA</sequence>
<organism evidence="2 3">
    <name type="scientific">Lasiosphaeris hirsuta</name>
    <dbReference type="NCBI Taxonomy" id="260670"/>
    <lineage>
        <taxon>Eukaryota</taxon>
        <taxon>Fungi</taxon>
        <taxon>Dikarya</taxon>
        <taxon>Ascomycota</taxon>
        <taxon>Pezizomycotina</taxon>
        <taxon>Sordariomycetes</taxon>
        <taxon>Sordariomycetidae</taxon>
        <taxon>Sordariales</taxon>
        <taxon>Lasiosphaeriaceae</taxon>
        <taxon>Lasiosphaeris</taxon>
    </lineage>
</organism>
<protein>
    <recommendedName>
        <fullName evidence="4">Secreted protein</fullName>
    </recommendedName>
</protein>
<dbReference type="AlphaFoldDB" id="A0AA40AR64"/>
<name>A0AA40AR64_9PEZI</name>
<proteinExistence type="predicted"/>
<keyword evidence="1" id="KW-0732">Signal</keyword>
<gene>
    <name evidence="2" type="ORF">B0H67DRAFT_187408</name>
</gene>
<evidence type="ECO:0000313" key="3">
    <source>
        <dbReference type="Proteomes" id="UP001172102"/>
    </source>
</evidence>
<accession>A0AA40AR64</accession>
<feature type="signal peptide" evidence="1">
    <location>
        <begin position="1"/>
        <end position="29"/>
    </location>
</feature>